<evidence type="ECO:0000256" key="1">
    <source>
        <dbReference type="ARBA" id="ARBA00005232"/>
    </source>
</evidence>
<evidence type="ECO:0000313" key="3">
    <source>
        <dbReference type="EMBL" id="JAA70829.1"/>
    </source>
</evidence>
<feature type="domain" description="Choline/carnitine acyltransferase" evidence="2">
    <location>
        <begin position="10"/>
        <end position="100"/>
    </location>
</feature>
<dbReference type="Gene3D" id="3.30.559.10">
    <property type="entry name" value="Chloramphenicol acetyltransferase-like domain"/>
    <property type="match status" value="1"/>
</dbReference>
<dbReference type="PANTHER" id="PTHR22589">
    <property type="entry name" value="CARNITINE O-ACYLTRANSFERASE"/>
    <property type="match status" value="1"/>
</dbReference>
<dbReference type="InterPro" id="IPR023213">
    <property type="entry name" value="CAT-like_dom_sf"/>
</dbReference>
<dbReference type="GO" id="GO:0005777">
    <property type="term" value="C:peroxisome"/>
    <property type="evidence" value="ECO:0007669"/>
    <property type="project" value="TreeGrafter"/>
</dbReference>
<protein>
    <submittedName>
        <fullName evidence="3">Putative carnitine o-acyltransferase crot</fullName>
    </submittedName>
</protein>
<sequence length="123" mass="14153">MKTPVKMRSRGPLPEPEHLEFHLNDDLLNEIDLAKAEYLRLCDNIDILCEVFTGYGKGFMKQVRVHPEAYLQLALQLAYYRLHNKPAPYVTTNGRSTREFLPRANGNMPVMYVRDDGLCEVNG</sequence>
<comment type="similarity">
    <text evidence="1">Belongs to the carnitine/choline acetyltransferase family.</text>
</comment>
<dbReference type="EMBL" id="GADI01002979">
    <property type="protein sequence ID" value="JAA70829.1"/>
    <property type="molecule type" value="mRNA"/>
</dbReference>
<accession>A0A0K8RJW2</accession>
<dbReference type="GO" id="GO:0008458">
    <property type="term" value="F:carnitine O-octanoyltransferase activity"/>
    <property type="evidence" value="ECO:0007669"/>
    <property type="project" value="TreeGrafter"/>
</dbReference>
<evidence type="ECO:0000259" key="2">
    <source>
        <dbReference type="Pfam" id="PF00755"/>
    </source>
</evidence>
<keyword evidence="3" id="KW-0012">Acyltransferase</keyword>
<dbReference type="InterPro" id="IPR039551">
    <property type="entry name" value="Cho/carn_acyl_trans"/>
</dbReference>
<name>A0A0K8RJW2_IXORI</name>
<dbReference type="PANTHER" id="PTHR22589:SF67">
    <property type="entry name" value="PEROXISOMAL CARNITINE O-OCTANOYLTRANSFERASE"/>
    <property type="match status" value="1"/>
</dbReference>
<dbReference type="SUPFAM" id="SSF52777">
    <property type="entry name" value="CoA-dependent acyltransferases"/>
    <property type="match status" value="1"/>
</dbReference>
<keyword evidence="3" id="KW-0808">Transferase</keyword>
<organism evidence="3">
    <name type="scientific">Ixodes ricinus</name>
    <name type="common">Common tick</name>
    <name type="synonym">Acarus ricinus</name>
    <dbReference type="NCBI Taxonomy" id="34613"/>
    <lineage>
        <taxon>Eukaryota</taxon>
        <taxon>Metazoa</taxon>
        <taxon>Ecdysozoa</taxon>
        <taxon>Arthropoda</taxon>
        <taxon>Chelicerata</taxon>
        <taxon>Arachnida</taxon>
        <taxon>Acari</taxon>
        <taxon>Parasitiformes</taxon>
        <taxon>Ixodida</taxon>
        <taxon>Ixodoidea</taxon>
        <taxon>Ixodidae</taxon>
        <taxon>Ixodinae</taxon>
        <taxon>Ixodes</taxon>
    </lineage>
</organism>
<proteinExistence type="evidence at transcript level"/>
<dbReference type="Pfam" id="PF00755">
    <property type="entry name" value="Carn_acyltransf"/>
    <property type="match status" value="1"/>
</dbReference>
<dbReference type="AlphaFoldDB" id="A0A0K8RJW2"/>
<dbReference type="InterPro" id="IPR000542">
    <property type="entry name" value="Carn_acyl_trans"/>
</dbReference>
<reference evidence="3" key="1">
    <citation type="submission" date="2012-12" db="EMBL/GenBank/DDBJ databases">
        <title>Identification and characterization of a phenylalanine ammonia-lyase gene family in Isatis indigotica Fort.</title>
        <authorList>
            <person name="Liu Q."/>
            <person name="Chen J."/>
            <person name="Zhou X."/>
            <person name="Di P."/>
            <person name="Xiao Y."/>
            <person name="Xuan H."/>
            <person name="Zhang L."/>
            <person name="Chen W."/>
        </authorList>
    </citation>
    <scope>NUCLEOTIDE SEQUENCE</scope>
    <source>
        <tissue evidence="3">Salivary gland</tissue>
    </source>
</reference>